<reference evidence="1" key="1">
    <citation type="submission" date="2014-09" db="EMBL/GenBank/DDBJ databases">
        <authorList>
            <person name="Magalhaes I.L.F."/>
            <person name="Oliveira U."/>
            <person name="Santos F.R."/>
            <person name="Vidigal T.H.D.A."/>
            <person name="Brescovit A.D."/>
            <person name="Santos A.J."/>
        </authorList>
    </citation>
    <scope>NUCLEOTIDE SEQUENCE</scope>
    <source>
        <tissue evidence="1">Shoot tissue taken approximately 20 cm above the soil surface</tissue>
    </source>
</reference>
<accession>A0A0A9DYZ2</accession>
<evidence type="ECO:0000313" key="1">
    <source>
        <dbReference type="EMBL" id="JAD93774.1"/>
    </source>
</evidence>
<dbReference type="EMBL" id="GBRH01204121">
    <property type="protein sequence ID" value="JAD93774.1"/>
    <property type="molecule type" value="Transcribed_RNA"/>
</dbReference>
<name>A0A0A9DYZ2_ARUDO</name>
<protein>
    <submittedName>
        <fullName evidence="1">Pco107270a</fullName>
    </submittedName>
</protein>
<dbReference type="AlphaFoldDB" id="A0A0A9DYZ2"/>
<organism evidence="1">
    <name type="scientific">Arundo donax</name>
    <name type="common">Giant reed</name>
    <name type="synonym">Donax arundinaceus</name>
    <dbReference type="NCBI Taxonomy" id="35708"/>
    <lineage>
        <taxon>Eukaryota</taxon>
        <taxon>Viridiplantae</taxon>
        <taxon>Streptophyta</taxon>
        <taxon>Embryophyta</taxon>
        <taxon>Tracheophyta</taxon>
        <taxon>Spermatophyta</taxon>
        <taxon>Magnoliopsida</taxon>
        <taxon>Liliopsida</taxon>
        <taxon>Poales</taxon>
        <taxon>Poaceae</taxon>
        <taxon>PACMAD clade</taxon>
        <taxon>Arundinoideae</taxon>
        <taxon>Arundineae</taxon>
        <taxon>Arundo</taxon>
    </lineage>
</organism>
<reference evidence="1" key="2">
    <citation type="journal article" date="2015" name="Data Brief">
        <title>Shoot transcriptome of the giant reed, Arundo donax.</title>
        <authorList>
            <person name="Barrero R.A."/>
            <person name="Guerrero F.D."/>
            <person name="Moolhuijzen P."/>
            <person name="Goolsby J.A."/>
            <person name="Tidwell J."/>
            <person name="Bellgard S.E."/>
            <person name="Bellgard M.I."/>
        </authorList>
    </citation>
    <scope>NUCLEOTIDE SEQUENCE</scope>
    <source>
        <tissue evidence="1">Shoot tissue taken approximately 20 cm above the soil surface</tissue>
    </source>
</reference>
<proteinExistence type="predicted"/>
<sequence length="38" mass="4286">MFWGSTMVQFVVWNTLMLQDKSSLVAGIKLLNAGIQEE</sequence>